<feature type="non-terminal residue" evidence="1">
    <location>
        <position position="1"/>
    </location>
</feature>
<evidence type="ECO:0000313" key="2">
    <source>
        <dbReference type="Proteomes" id="UP000298030"/>
    </source>
</evidence>
<reference evidence="1 2" key="1">
    <citation type="journal article" date="2019" name="Nat. Ecol. Evol.">
        <title>Megaphylogeny resolves global patterns of mushroom evolution.</title>
        <authorList>
            <person name="Varga T."/>
            <person name="Krizsan K."/>
            <person name="Foldi C."/>
            <person name="Dima B."/>
            <person name="Sanchez-Garcia M."/>
            <person name="Sanchez-Ramirez S."/>
            <person name="Szollosi G.J."/>
            <person name="Szarkandi J.G."/>
            <person name="Papp V."/>
            <person name="Albert L."/>
            <person name="Andreopoulos W."/>
            <person name="Angelini C."/>
            <person name="Antonin V."/>
            <person name="Barry K.W."/>
            <person name="Bougher N.L."/>
            <person name="Buchanan P."/>
            <person name="Buyck B."/>
            <person name="Bense V."/>
            <person name="Catcheside P."/>
            <person name="Chovatia M."/>
            <person name="Cooper J."/>
            <person name="Damon W."/>
            <person name="Desjardin D."/>
            <person name="Finy P."/>
            <person name="Geml J."/>
            <person name="Haridas S."/>
            <person name="Hughes K."/>
            <person name="Justo A."/>
            <person name="Karasinski D."/>
            <person name="Kautmanova I."/>
            <person name="Kiss B."/>
            <person name="Kocsube S."/>
            <person name="Kotiranta H."/>
            <person name="LaButti K.M."/>
            <person name="Lechner B.E."/>
            <person name="Liimatainen K."/>
            <person name="Lipzen A."/>
            <person name="Lukacs Z."/>
            <person name="Mihaltcheva S."/>
            <person name="Morgado L.N."/>
            <person name="Niskanen T."/>
            <person name="Noordeloos M.E."/>
            <person name="Ohm R.A."/>
            <person name="Ortiz-Santana B."/>
            <person name="Ovrebo C."/>
            <person name="Racz N."/>
            <person name="Riley R."/>
            <person name="Savchenko A."/>
            <person name="Shiryaev A."/>
            <person name="Soop K."/>
            <person name="Spirin V."/>
            <person name="Szebenyi C."/>
            <person name="Tomsovsky M."/>
            <person name="Tulloss R.E."/>
            <person name="Uehling J."/>
            <person name="Grigoriev I.V."/>
            <person name="Vagvolgyi C."/>
            <person name="Papp T."/>
            <person name="Martin F.M."/>
            <person name="Miettinen O."/>
            <person name="Hibbett D.S."/>
            <person name="Nagy L.G."/>
        </authorList>
    </citation>
    <scope>NUCLEOTIDE SEQUENCE [LARGE SCALE GENOMIC DNA]</scope>
    <source>
        <strain evidence="1 2">FP101781</strain>
    </source>
</reference>
<gene>
    <name evidence="1" type="ORF">FA13DRAFT_1577178</name>
</gene>
<feature type="non-terminal residue" evidence="1">
    <location>
        <position position="64"/>
    </location>
</feature>
<name>A0A4Y7SW75_COPMI</name>
<organism evidence="1 2">
    <name type="scientific">Coprinellus micaceus</name>
    <name type="common">Glistening ink-cap mushroom</name>
    <name type="synonym">Coprinus micaceus</name>
    <dbReference type="NCBI Taxonomy" id="71717"/>
    <lineage>
        <taxon>Eukaryota</taxon>
        <taxon>Fungi</taxon>
        <taxon>Dikarya</taxon>
        <taxon>Basidiomycota</taxon>
        <taxon>Agaricomycotina</taxon>
        <taxon>Agaricomycetes</taxon>
        <taxon>Agaricomycetidae</taxon>
        <taxon>Agaricales</taxon>
        <taxon>Agaricineae</taxon>
        <taxon>Psathyrellaceae</taxon>
        <taxon>Coprinellus</taxon>
    </lineage>
</organism>
<evidence type="ECO:0000313" key="1">
    <source>
        <dbReference type="EMBL" id="TEB26113.1"/>
    </source>
</evidence>
<proteinExistence type="predicted"/>
<dbReference type="OrthoDB" id="3244185at2759"/>
<dbReference type="EMBL" id="QPFP01000051">
    <property type="protein sequence ID" value="TEB26113.1"/>
    <property type="molecule type" value="Genomic_DNA"/>
</dbReference>
<accession>A0A4Y7SW75</accession>
<protein>
    <submittedName>
        <fullName evidence="1">Uncharacterized protein</fullName>
    </submittedName>
</protein>
<dbReference type="AlphaFoldDB" id="A0A4Y7SW75"/>
<keyword evidence="2" id="KW-1185">Reference proteome</keyword>
<sequence>YVDWFTPFKPAPEPHHGLYKISYSRLRDGSNLSSIVLLGNIFHSAHLYPSFGRAAPVTWTSDLV</sequence>
<dbReference type="Proteomes" id="UP000298030">
    <property type="component" value="Unassembled WGS sequence"/>
</dbReference>
<comment type="caution">
    <text evidence="1">The sequence shown here is derived from an EMBL/GenBank/DDBJ whole genome shotgun (WGS) entry which is preliminary data.</text>
</comment>